<dbReference type="EMBL" id="CALNXI010001452">
    <property type="protein sequence ID" value="CAH3169414.1"/>
    <property type="molecule type" value="Genomic_DNA"/>
</dbReference>
<dbReference type="InterPro" id="IPR045046">
    <property type="entry name" value="Vps9-like"/>
</dbReference>
<name>A0ABN8QS35_9CNID</name>
<dbReference type="Gene3D" id="1.20.1050.80">
    <property type="entry name" value="VPS9 domain"/>
    <property type="match status" value="1"/>
</dbReference>
<organism evidence="3 4">
    <name type="scientific">Porites evermanni</name>
    <dbReference type="NCBI Taxonomy" id="104178"/>
    <lineage>
        <taxon>Eukaryota</taxon>
        <taxon>Metazoa</taxon>
        <taxon>Cnidaria</taxon>
        <taxon>Anthozoa</taxon>
        <taxon>Hexacorallia</taxon>
        <taxon>Scleractinia</taxon>
        <taxon>Fungiina</taxon>
        <taxon>Poritidae</taxon>
        <taxon>Porites</taxon>
    </lineage>
</organism>
<protein>
    <recommendedName>
        <fullName evidence="2">VPS9 domain-containing protein</fullName>
    </recommendedName>
</protein>
<dbReference type="SMART" id="SM00167">
    <property type="entry name" value="VPS9"/>
    <property type="match status" value="1"/>
</dbReference>
<accession>A0ABN8QS35</accession>
<comment type="caution">
    <text evidence="3">The sequence shown here is derived from an EMBL/GenBank/DDBJ whole genome shotgun (WGS) entry which is preliminary data.</text>
</comment>
<dbReference type="InterPro" id="IPR003123">
    <property type="entry name" value="VPS9"/>
</dbReference>
<feature type="region of interest" description="Disordered" evidence="1">
    <location>
        <begin position="88"/>
        <end position="177"/>
    </location>
</feature>
<gene>
    <name evidence="3" type="ORF">PEVE_00006878</name>
</gene>
<reference evidence="3 4" key="1">
    <citation type="submission" date="2022-05" db="EMBL/GenBank/DDBJ databases">
        <authorList>
            <consortium name="Genoscope - CEA"/>
            <person name="William W."/>
        </authorList>
    </citation>
    <scope>NUCLEOTIDE SEQUENCE [LARGE SCALE GENOMIC DNA]</scope>
</reference>
<keyword evidence="4" id="KW-1185">Reference proteome</keyword>
<dbReference type="InterPro" id="IPR037191">
    <property type="entry name" value="VPS9_dom_sf"/>
</dbReference>
<dbReference type="PROSITE" id="PS51205">
    <property type="entry name" value="VPS9"/>
    <property type="match status" value="1"/>
</dbReference>
<evidence type="ECO:0000259" key="2">
    <source>
        <dbReference type="PROSITE" id="PS51205"/>
    </source>
</evidence>
<feature type="domain" description="VPS9" evidence="2">
    <location>
        <begin position="838"/>
        <end position="995"/>
    </location>
</feature>
<dbReference type="PANTHER" id="PTHR23101:SF98">
    <property type="entry name" value="VPS9 DOMAIN-CONTAINING PROTEIN 1"/>
    <property type="match status" value="1"/>
</dbReference>
<dbReference type="Pfam" id="PF02204">
    <property type="entry name" value="VPS9"/>
    <property type="match status" value="1"/>
</dbReference>
<evidence type="ECO:0000256" key="1">
    <source>
        <dbReference type="SAM" id="MobiDB-lite"/>
    </source>
</evidence>
<sequence length="995" mass="111944">MAEWIADCMPLALRSVGDAIRHDSENRTKEAYCQYLSSMMYISQVLKDDAWDKDLRQVYNSDTAKLFRLLQQCQERALTIVSTLASESSSVLKPEADKSMQHLQPPSDGIQKRYSDSSEADGRHSDQSRLPPQSQSSHKLSDTTAPGSRLSTPSNDDYLHLPSPPGSPMPHHRRTGSYDPLEKAYQENKNLLVAYRTRMQSSTKGRRNQDVISKNLSLMRRMSENLVIAKAREDAIKKKLLERQQRLQEETNRRFGPAVLYTREEQEQRSLYTKILEFEQETVWPKHLREKLKLMPTDTKLIKDIITKIFCSNDHPLTQFLFQYQYHVYRKLAPLVKDVGFKDVKSGHKATCEGTDITSSDSQPEQIPAETIETGHVEADEMENTEVNTGSLRATDGGENLATELDTDENSKATLQQDESEIGKYLADENVGEEYKGDKNDAIHVCNEGKSLNTDLKKLKSFLEDGAPLEGPSEDGQLGDSQGSLTVEGTDESENLKSYFEELEDDMFDWESNEDDDVEETTDVIKESHEITGEENICENKEASDTQIQVDKSDDRVEPTALNDEKSSSELDSLVKEEKDNLSDKVDEEETHGSDEALRKNEIEPENVDSDHSDQAKSNDSALDANQVVSSMDNENDTRGSGQNVSRNGNEIETPNGGVDQSNQLTHNSNKSDSNQCISKQGEQRRQGQTICSDVRDEEETIQTEPLTDDTIGSNEAAPEALSTAESPHEETEDSKEIDSEGDAQMPKLSLVEESDGEIKSGPVLRDTFPQADEVRKQLKDILLDVRFFLEKLQKLLVLAYEPLDTPAGRDACYSCVEFPFFKPLWPMLLAVLRQVNFEKEVCLADVMAANISKGPFDMGVPQRLCMEDQEVLNSTENKYPYQMAVEELHKLVTMFCPLEKLECLVRTSRCICQCVEDYWESKGKPRHSPETAIGCDDLLPILSFVIIRSGMAQLVSECDAMEEFIPEGYLMGEEGYCLTTLVTALAYLATLKPT</sequence>
<feature type="compositionally biased region" description="Polar residues" evidence="1">
    <location>
        <begin position="703"/>
        <end position="714"/>
    </location>
</feature>
<feature type="compositionally biased region" description="Basic and acidic residues" evidence="1">
    <location>
        <begin position="523"/>
        <end position="544"/>
    </location>
</feature>
<evidence type="ECO:0000313" key="3">
    <source>
        <dbReference type="EMBL" id="CAH3169414.1"/>
    </source>
</evidence>
<feature type="compositionally biased region" description="Basic and acidic residues" evidence="1">
    <location>
        <begin position="727"/>
        <end position="739"/>
    </location>
</feature>
<dbReference type="PANTHER" id="PTHR23101">
    <property type="entry name" value="RAB GDP/GTP EXCHANGE FACTOR"/>
    <property type="match status" value="1"/>
</dbReference>
<feature type="compositionally biased region" description="Basic and acidic residues" evidence="1">
    <location>
        <begin position="110"/>
        <end position="127"/>
    </location>
</feature>
<feature type="compositionally biased region" description="Basic and acidic residues" evidence="1">
    <location>
        <begin position="551"/>
        <end position="617"/>
    </location>
</feature>
<dbReference type="SUPFAM" id="SSF109993">
    <property type="entry name" value="VPS9 domain"/>
    <property type="match status" value="1"/>
</dbReference>
<feature type="compositionally biased region" description="Polar residues" evidence="1">
    <location>
        <begin position="128"/>
        <end position="155"/>
    </location>
</feature>
<proteinExistence type="predicted"/>
<feature type="compositionally biased region" description="Polar residues" evidence="1">
    <location>
        <begin position="627"/>
        <end position="692"/>
    </location>
</feature>
<feature type="compositionally biased region" description="Acidic residues" evidence="1">
    <location>
        <begin position="501"/>
        <end position="522"/>
    </location>
</feature>
<feature type="region of interest" description="Disordered" evidence="1">
    <location>
        <begin position="465"/>
        <end position="745"/>
    </location>
</feature>
<dbReference type="Proteomes" id="UP001159427">
    <property type="component" value="Unassembled WGS sequence"/>
</dbReference>
<evidence type="ECO:0000313" key="4">
    <source>
        <dbReference type="Proteomes" id="UP001159427"/>
    </source>
</evidence>